<reference evidence="1 2" key="1">
    <citation type="journal article" date="2014" name="Genome Announc.">
        <title>Complete Genome Sequence of Hyphomicrobium nitrativorans Strain NL23, a Denitrifying Bacterium Isolated from Biofilm of a Methanol-Fed Denitrification System Treating Seawater at the Montreal Biodome.</title>
        <authorList>
            <person name="Martineau C."/>
            <person name="Villeneuve C."/>
            <person name="Mauffrey F."/>
            <person name="Villemur R."/>
        </authorList>
    </citation>
    <scope>NUCLEOTIDE SEQUENCE [LARGE SCALE GENOMIC DNA]</scope>
    <source>
        <strain evidence="1">NL23</strain>
    </source>
</reference>
<dbReference type="SUPFAM" id="SSF55961">
    <property type="entry name" value="Bet v1-like"/>
    <property type="match status" value="1"/>
</dbReference>
<dbReference type="AlphaFoldDB" id="V5SDD0"/>
<name>V5SDD0_9HYPH</name>
<dbReference type="KEGG" id="hni:W911_08980"/>
<dbReference type="OrthoDB" id="9807923at2"/>
<organism evidence="1 2">
    <name type="scientific">Hyphomicrobium nitrativorans NL23</name>
    <dbReference type="NCBI Taxonomy" id="1029756"/>
    <lineage>
        <taxon>Bacteria</taxon>
        <taxon>Pseudomonadati</taxon>
        <taxon>Pseudomonadota</taxon>
        <taxon>Alphaproteobacteria</taxon>
        <taxon>Hyphomicrobiales</taxon>
        <taxon>Hyphomicrobiaceae</taxon>
        <taxon>Hyphomicrobium</taxon>
    </lineage>
</organism>
<dbReference type="InterPro" id="IPR023393">
    <property type="entry name" value="START-like_dom_sf"/>
</dbReference>
<dbReference type="STRING" id="1029756.W911_08980"/>
<dbReference type="PATRIC" id="fig|1029756.8.peg.1871"/>
<gene>
    <name evidence="1" type="ORF">W911_08980</name>
</gene>
<dbReference type="Pfam" id="PF10604">
    <property type="entry name" value="Polyketide_cyc2"/>
    <property type="match status" value="1"/>
</dbReference>
<evidence type="ECO:0000313" key="2">
    <source>
        <dbReference type="Proteomes" id="UP000018542"/>
    </source>
</evidence>
<proteinExistence type="predicted"/>
<dbReference type="Proteomes" id="UP000018542">
    <property type="component" value="Chromosome"/>
</dbReference>
<dbReference type="EMBL" id="CP006912">
    <property type="protein sequence ID" value="AHB48497.1"/>
    <property type="molecule type" value="Genomic_DNA"/>
</dbReference>
<sequence length="185" mass="19859">MIETVLYIAAGLAALAGAVVAYAWTRPDTFRFARSTRIAAAPEAIFPLINDLKAFSSWSPFERKDPNIKSTYSGPLSGIGQRHDWDGNREVGAGSVVITESVAPSRIGMELTMLRPMKAVNQVTFTLVPDDGATTVTWAMEGRMPLVSKVLDVVVGMDRMCGAEFEAGLAALKDKVEAPRLSAVA</sequence>
<dbReference type="Gene3D" id="3.30.530.20">
    <property type="match status" value="1"/>
</dbReference>
<protein>
    <submittedName>
        <fullName evidence="1">Polyketide cyclase</fullName>
    </submittedName>
</protein>
<dbReference type="CDD" id="cd07818">
    <property type="entry name" value="SRPBCC_1"/>
    <property type="match status" value="1"/>
</dbReference>
<dbReference type="HOGENOM" id="CLU_104147_0_0_5"/>
<dbReference type="InterPro" id="IPR019587">
    <property type="entry name" value="Polyketide_cyclase/dehydratase"/>
</dbReference>
<keyword evidence="2" id="KW-1185">Reference proteome</keyword>
<accession>V5SDD0</accession>
<evidence type="ECO:0000313" key="1">
    <source>
        <dbReference type="EMBL" id="AHB48497.1"/>
    </source>
</evidence>
<dbReference type="RefSeq" id="WP_023787167.1">
    <property type="nucleotide sequence ID" value="NC_022997.1"/>
</dbReference>